<dbReference type="AlphaFoldDB" id="V6JEI5"/>
<feature type="DNA-binding region" description="H-T-H motif" evidence="2">
    <location>
        <begin position="30"/>
        <end position="49"/>
    </location>
</feature>
<evidence type="ECO:0000256" key="1">
    <source>
        <dbReference type="ARBA" id="ARBA00023125"/>
    </source>
</evidence>
<protein>
    <recommendedName>
        <fullName evidence="3">HTH tetR-type domain-containing protein</fullName>
    </recommendedName>
</protein>
<evidence type="ECO:0000259" key="3">
    <source>
        <dbReference type="PROSITE" id="PS50977"/>
    </source>
</evidence>
<dbReference type="HOGENOM" id="CLU_1824285_0_0_11"/>
<accession>V6JEI5</accession>
<dbReference type="InterPro" id="IPR009057">
    <property type="entry name" value="Homeodomain-like_sf"/>
</dbReference>
<dbReference type="SUPFAM" id="SSF46689">
    <property type="entry name" value="Homeodomain-like"/>
    <property type="match status" value="1"/>
</dbReference>
<dbReference type="STRING" id="1352936.M878_45410"/>
<organism evidence="4 5">
    <name type="scientific">Streptomyces roseochromogenus subsp. oscitans DS 12.976</name>
    <dbReference type="NCBI Taxonomy" id="1352936"/>
    <lineage>
        <taxon>Bacteria</taxon>
        <taxon>Bacillati</taxon>
        <taxon>Actinomycetota</taxon>
        <taxon>Actinomycetes</taxon>
        <taxon>Kitasatosporales</taxon>
        <taxon>Streptomycetaceae</taxon>
        <taxon>Streptomyces</taxon>
    </lineage>
</organism>
<dbReference type="InterPro" id="IPR050109">
    <property type="entry name" value="HTH-type_TetR-like_transc_reg"/>
</dbReference>
<proteinExistence type="predicted"/>
<dbReference type="Pfam" id="PF00440">
    <property type="entry name" value="TetR_N"/>
    <property type="match status" value="1"/>
</dbReference>
<dbReference type="GO" id="GO:0000976">
    <property type="term" value="F:transcription cis-regulatory region binding"/>
    <property type="evidence" value="ECO:0007669"/>
    <property type="project" value="TreeGrafter"/>
</dbReference>
<keyword evidence="1 2" id="KW-0238">DNA-binding</keyword>
<dbReference type="GO" id="GO:0003700">
    <property type="term" value="F:DNA-binding transcription factor activity"/>
    <property type="evidence" value="ECO:0007669"/>
    <property type="project" value="TreeGrafter"/>
</dbReference>
<feature type="domain" description="HTH tetR-type" evidence="3">
    <location>
        <begin position="7"/>
        <end position="67"/>
    </location>
</feature>
<dbReference type="PROSITE" id="PS50977">
    <property type="entry name" value="HTH_TETR_2"/>
    <property type="match status" value="1"/>
</dbReference>
<keyword evidence="5" id="KW-1185">Reference proteome</keyword>
<dbReference type="InterPro" id="IPR001647">
    <property type="entry name" value="HTH_TetR"/>
</dbReference>
<evidence type="ECO:0000313" key="4">
    <source>
        <dbReference type="EMBL" id="EST18215.1"/>
    </source>
</evidence>
<dbReference type="PATRIC" id="fig|1352936.5.peg.9443"/>
<dbReference type="PANTHER" id="PTHR30055">
    <property type="entry name" value="HTH-TYPE TRANSCRIPTIONAL REGULATOR RUTR"/>
    <property type="match status" value="1"/>
</dbReference>
<dbReference type="EMBL" id="AWQX01000395">
    <property type="protein sequence ID" value="EST18215.1"/>
    <property type="molecule type" value="Genomic_DNA"/>
</dbReference>
<evidence type="ECO:0000256" key="2">
    <source>
        <dbReference type="PROSITE-ProRule" id="PRU00335"/>
    </source>
</evidence>
<dbReference type="Proteomes" id="UP000017984">
    <property type="component" value="Chromosome"/>
</dbReference>
<gene>
    <name evidence="4" type="ORF">M878_45410</name>
</gene>
<sequence>MDGSRDAKRAVAILDATLRLLTGVGYGQLPIEAIAARARVGKTTVRRRYRDKAALVAAAIDPRASGTLPTIRSCDLRENLLATVQWLAQEIAEQEVGLLGALFAGMRSAPKLAATIRRILRRDEAEMTDQRCARRSSTANT</sequence>
<dbReference type="PANTHER" id="PTHR30055:SF148">
    <property type="entry name" value="TETR-FAMILY TRANSCRIPTIONAL REGULATOR"/>
    <property type="match status" value="1"/>
</dbReference>
<dbReference type="RefSeq" id="WP_023553959.1">
    <property type="nucleotide sequence ID" value="NZ_CM002285.1"/>
</dbReference>
<evidence type="ECO:0000313" key="5">
    <source>
        <dbReference type="Proteomes" id="UP000017984"/>
    </source>
</evidence>
<name>V6JEI5_STRRC</name>
<reference evidence="4 5" key="1">
    <citation type="journal article" date="2014" name="Genome Announc.">
        <title>Draft Genome Sequence of Streptomyces roseochromogenes subsp. oscitans DS 12.976, Producer of the Aminocoumarin Antibiotic Clorobiocin.</title>
        <authorList>
            <person name="Ruckert C."/>
            <person name="Kalinowski J."/>
            <person name="Heide L."/>
            <person name="Apel A.K."/>
        </authorList>
    </citation>
    <scope>NUCLEOTIDE SEQUENCE [LARGE SCALE GENOMIC DNA]</scope>
    <source>
        <strain evidence="4 5">DS 12.976</strain>
    </source>
</reference>
<dbReference type="Gene3D" id="1.10.357.10">
    <property type="entry name" value="Tetracycline Repressor, domain 2"/>
    <property type="match status" value="1"/>
</dbReference>
<comment type="caution">
    <text evidence="4">The sequence shown here is derived from an EMBL/GenBank/DDBJ whole genome shotgun (WGS) entry which is preliminary data.</text>
</comment>